<dbReference type="RefSeq" id="WP_188626377.1">
    <property type="nucleotide sequence ID" value="NZ_BMIL01000005.1"/>
</dbReference>
<reference evidence="4" key="2">
    <citation type="submission" date="2020-09" db="EMBL/GenBank/DDBJ databases">
        <authorList>
            <person name="Sun Q."/>
            <person name="Zhou Y."/>
        </authorList>
    </citation>
    <scope>NUCLEOTIDE SEQUENCE</scope>
    <source>
        <strain evidence="4">CGMCC 1.15343</strain>
    </source>
</reference>
<sequence length="948" mass="106050">MFLKSFKLLVCIVLVCQANTALQAQQRGSSAGQVMVSFTPGGGSFPLVTTENAAQLYVESTNPAGVKRTIEDFNKDVARVSGKQLKTTTALQGKHLVIAGVIGQHTAIDKLVKTGKLDVKGIAGTWENHVVQRIAQPFPGVDEALVIAGSDNRGTIYGLYTLSEQMGVSPWYWWADVPVVKHESIYIQPGRFSLGSPAVKYRGIFLNDEAPALSGWTAAKFGGFNSKFYANVFELILRLKGNYLWPAMWGNAFYADDPENARLANEYGVVIGTSHHEPLMRAHDEWRRFGKGAWNYNTNAKALQDFWKDGITRMGKNESIVTIGMRGDGDEPMSEEHNISLLEKIVTDQRSIIESVTKRKAAETPQLWALYKEVQDYYDRGMRVPDDVTLLLCDDNWGNVRKLPSLDSPSRQGGYGIYYHFDYVGGPRNYKWINTNPIAKTWEQMHLAYEYNARQIWIVNVGDLKPMEFPISFFLDYAWDPEQIPADALENYTINWASKQFAEQYAEEIASIIITYGKYSGRRKPELLDQTTFSLKAHAEYERVAEEYKQLLAKAEATGKKLGPAFQDAYYQLVLHPVQASSNLYNLYLAVAKNHAYAAQNRIAANDEAAAARKFYAKDAAITRFYNDTLAGGKWAHMMDQTHIGYTYWQQPDSNKMPEVKTVVPLNKAMMGISLAVAGDTLPEFNRYSRRQQYIEIYNKGNGALNYKVESKQPWLKLSSNAGKVDKEARILVQVDWAIAPAANTVVPIVLKSGKQRFTVYASLKHYPADLKGFVPDDGVISIEAAHYTQATPGRSASWKILPDHGRTLSGVTPFPVTAKAVVPGSSDSPVLEYQINTTTSGPLKVAAYLSPTLNFQNNKPIHYAVSIDDEKPQVVELNPEKGDRNWDRNVAENINIRTTIHQTGKPGAHTLKIWMVDPGVVLQKLVVSPENYKEETYLGPPESTYKL</sequence>
<keyword evidence="1" id="KW-0378">Hydrolase</keyword>
<comment type="caution">
    <text evidence="4">The sequence shown here is derived from an EMBL/GenBank/DDBJ whole genome shotgun (WGS) entry which is preliminary data.</text>
</comment>
<dbReference type="Gene3D" id="1.20.58.2150">
    <property type="match status" value="1"/>
</dbReference>
<dbReference type="PANTHER" id="PTHR37842:SF2">
    <property type="entry name" value="GYLCOSYL HYDROLASE 115 C-TERMINAL DOMAIN-CONTAINING PROTEIN"/>
    <property type="match status" value="1"/>
</dbReference>
<organism evidence="4 5">
    <name type="scientific">Pedobacter quisquiliarum</name>
    <dbReference type="NCBI Taxonomy" id="1834438"/>
    <lineage>
        <taxon>Bacteria</taxon>
        <taxon>Pseudomonadati</taxon>
        <taxon>Bacteroidota</taxon>
        <taxon>Sphingobacteriia</taxon>
        <taxon>Sphingobacteriales</taxon>
        <taxon>Sphingobacteriaceae</taxon>
        <taxon>Pedobacter</taxon>
    </lineage>
</organism>
<dbReference type="GO" id="GO:0016787">
    <property type="term" value="F:hydrolase activity"/>
    <property type="evidence" value="ECO:0007669"/>
    <property type="project" value="UniProtKB-KW"/>
</dbReference>
<dbReference type="PANTHER" id="PTHR37842">
    <property type="match status" value="1"/>
</dbReference>
<evidence type="ECO:0000313" key="4">
    <source>
        <dbReference type="EMBL" id="GGC63346.1"/>
    </source>
</evidence>
<feature type="chain" id="PRO_5038126455" description="Gylcosyl hydrolase 115 C-terminal domain-containing protein" evidence="2">
    <location>
        <begin position="24"/>
        <end position="948"/>
    </location>
</feature>
<dbReference type="Gene3D" id="3.30.379.10">
    <property type="entry name" value="Chitobiase/beta-hexosaminidase domain 2-like"/>
    <property type="match status" value="1"/>
</dbReference>
<dbReference type="InterPro" id="IPR041437">
    <property type="entry name" value="GH115_C"/>
</dbReference>
<keyword evidence="2" id="KW-0732">Signal</keyword>
<dbReference type="Gene3D" id="3.20.20.520">
    <property type="entry name" value="Glycosyl hydrolase family 115"/>
    <property type="match status" value="1"/>
</dbReference>
<dbReference type="InterPro" id="IPR029018">
    <property type="entry name" value="Hex-like_dom2"/>
</dbReference>
<dbReference type="InterPro" id="IPR031924">
    <property type="entry name" value="GH115"/>
</dbReference>
<dbReference type="Proteomes" id="UP000651668">
    <property type="component" value="Unassembled WGS sequence"/>
</dbReference>
<evidence type="ECO:0000256" key="1">
    <source>
        <dbReference type="ARBA" id="ARBA00022801"/>
    </source>
</evidence>
<reference evidence="4" key="1">
    <citation type="journal article" date="2014" name="Int. J. Syst. Evol. Microbiol.">
        <title>Complete genome sequence of Corynebacterium casei LMG S-19264T (=DSM 44701T), isolated from a smear-ripened cheese.</title>
        <authorList>
            <consortium name="US DOE Joint Genome Institute (JGI-PGF)"/>
            <person name="Walter F."/>
            <person name="Albersmeier A."/>
            <person name="Kalinowski J."/>
            <person name="Ruckert C."/>
        </authorList>
    </citation>
    <scope>NUCLEOTIDE SEQUENCE</scope>
    <source>
        <strain evidence="4">CGMCC 1.15343</strain>
    </source>
</reference>
<keyword evidence="5" id="KW-1185">Reference proteome</keyword>
<feature type="domain" description="Gylcosyl hydrolase 115 C-terminal" evidence="3">
    <location>
        <begin position="773"/>
        <end position="943"/>
    </location>
</feature>
<evidence type="ECO:0000313" key="5">
    <source>
        <dbReference type="Proteomes" id="UP000651668"/>
    </source>
</evidence>
<dbReference type="InterPro" id="IPR042301">
    <property type="entry name" value="GH115_sf"/>
</dbReference>
<gene>
    <name evidence="4" type="ORF">GCM10011387_16220</name>
</gene>
<dbReference type="AlphaFoldDB" id="A0A916U854"/>
<dbReference type="Pfam" id="PF17829">
    <property type="entry name" value="GH115_C"/>
    <property type="match status" value="1"/>
</dbReference>
<dbReference type="EMBL" id="BMIL01000005">
    <property type="protein sequence ID" value="GGC63346.1"/>
    <property type="molecule type" value="Genomic_DNA"/>
</dbReference>
<name>A0A916U854_9SPHI</name>
<evidence type="ECO:0000259" key="3">
    <source>
        <dbReference type="Pfam" id="PF17829"/>
    </source>
</evidence>
<accession>A0A916U854</accession>
<dbReference type="Gene3D" id="2.60.120.1620">
    <property type="match status" value="1"/>
</dbReference>
<dbReference type="GO" id="GO:0005975">
    <property type="term" value="P:carbohydrate metabolic process"/>
    <property type="evidence" value="ECO:0007669"/>
    <property type="project" value="UniProtKB-ARBA"/>
</dbReference>
<feature type="signal peptide" evidence="2">
    <location>
        <begin position="1"/>
        <end position="23"/>
    </location>
</feature>
<protein>
    <recommendedName>
        <fullName evidence="3">Gylcosyl hydrolase 115 C-terminal domain-containing protein</fullName>
    </recommendedName>
</protein>
<evidence type="ECO:0000256" key="2">
    <source>
        <dbReference type="SAM" id="SignalP"/>
    </source>
</evidence>
<proteinExistence type="predicted"/>
<dbReference type="Pfam" id="PF15979">
    <property type="entry name" value="Glyco_hydro_115"/>
    <property type="match status" value="1"/>
</dbReference>